<gene>
    <name evidence="4" type="ORF">OC25_16335</name>
</gene>
<dbReference type="Proteomes" id="UP000031246">
    <property type="component" value="Unassembled WGS sequence"/>
</dbReference>
<dbReference type="SUPFAM" id="SSF50249">
    <property type="entry name" value="Nucleic acid-binding proteins"/>
    <property type="match status" value="1"/>
</dbReference>
<evidence type="ECO:0000256" key="3">
    <source>
        <dbReference type="PIRNR" id="PIRNR002070"/>
    </source>
</evidence>
<name>A0A0C1FLG0_9SPHI</name>
<dbReference type="PIRSF" id="PIRSF002070">
    <property type="entry name" value="SSB"/>
    <property type="match status" value="1"/>
</dbReference>
<protein>
    <recommendedName>
        <fullName evidence="2 3">Single-stranded DNA-binding protein</fullName>
        <shortName evidence="2">SSB</shortName>
    </recommendedName>
</protein>
<evidence type="ECO:0000256" key="1">
    <source>
        <dbReference type="ARBA" id="ARBA00023125"/>
    </source>
</evidence>
<dbReference type="GO" id="GO:0006260">
    <property type="term" value="P:DNA replication"/>
    <property type="evidence" value="ECO:0007669"/>
    <property type="project" value="InterPro"/>
</dbReference>
<dbReference type="EMBL" id="JSYN01000019">
    <property type="protein sequence ID" value="KIA92608.1"/>
    <property type="molecule type" value="Genomic_DNA"/>
</dbReference>
<evidence type="ECO:0000256" key="2">
    <source>
        <dbReference type="HAMAP-Rule" id="MF_00984"/>
    </source>
</evidence>
<dbReference type="OrthoDB" id="9809878at2"/>
<dbReference type="GO" id="GO:0003697">
    <property type="term" value="F:single-stranded DNA binding"/>
    <property type="evidence" value="ECO:0007669"/>
    <property type="project" value="UniProtKB-UniRule"/>
</dbReference>
<dbReference type="Pfam" id="PF00436">
    <property type="entry name" value="SSB"/>
    <property type="match status" value="1"/>
</dbReference>
<evidence type="ECO:0000313" key="5">
    <source>
        <dbReference type="Proteomes" id="UP000031246"/>
    </source>
</evidence>
<dbReference type="GO" id="GO:0009295">
    <property type="term" value="C:nucleoid"/>
    <property type="evidence" value="ECO:0007669"/>
    <property type="project" value="TreeGrafter"/>
</dbReference>
<dbReference type="InterPro" id="IPR012340">
    <property type="entry name" value="NA-bd_OB-fold"/>
</dbReference>
<dbReference type="HAMAP" id="MF_00984">
    <property type="entry name" value="SSB"/>
    <property type="match status" value="1"/>
</dbReference>
<comment type="caution">
    <text evidence="2">Lacks conserved residue(s) required for the propagation of feature annotation.</text>
</comment>
<comment type="subunit">
    <text evidence="2">Homotetramer.</text>
</comment>
<comment type="caution">
    <text evidence="4">The sequence shown here is derived from an EMBL/GenBank/DDBJ whole genome shotgun (WGS) entry which is preliminary data.</text>
</comment>
<dbReference type="AlphaFoldDB" id="A0A0C1FLG0"/>
<sequence length="115" mass="12448">MENVINKVVLSGYAGADAEVKTFGSQKLARVSLAVHDAYKNAAGEEVKNTNWFTLTFWNANADLAEEQIKKGTGLSIGGRLRQSSYDAKDGSKRYSTDIIVTELAIKDTGAKTAF</sequence>
<dbReference type="InterPro" id="IPR000424">
    <property type="entry name" value="Primosome_PriB/ssb"/>
</dbReference>
<dbReference type="PROSITE" id="PS50935">
    <property type="entry name" value="SSB"/>
    <property type="match status" value="1"/>
</dbReference>
<keyword evidence="5" id="KW-1185">Reference proteome</keyword>
<keyword evidence="1 2" id="KW-0238">DNA-binding</keyword>
<evidence type="ECO:0000313" key="4">
    <source>
        <dbReference type="EMBL" id="KIA92608.1"/>
    </source>
</evidence>
<reference evidence="4 5" key="1">
    <citation type="submission" date="2014-10" db="EMBL/GenBank/DDBJ databases">
        <title>Pedobacter Kyungheensis.</title>
        <authorList>
            <person name="Anderson B.M."/>
            <person name="Newman J.D."/>
        </authorList>
    </citation>
    <scope>NUCLEOTIDE SEQUENCE [LARGE SCALE GENOMIC DNA]</scope>
    <source>
        <strain evidence="4 5">KACC 16221</strain>
    </source>
</reference>
<dbReference type="InterPro" id="IPR011344">
    <property type="entry name" value="ssDNA-bd"/>
</dbReference>
<proteinExistence type="inferred from homology"/>
<organism evidence="4 5">
    <name type="scientific">Pedobacter kyungheensis</name>
    <dbReference type="NCBI Taxonomy" id="1069985"/>
    <lineage>
        <taxon>Bacteria</taxon>
        <taxon>Pseudomonadati</taxon>
        <taxon>Bacteroidota</taxon>
        <taxon>Sphingobacteriia</taxon>
        <taxon>Sphingobacteriales</taxon>
        <taxon>Sphingobacteriaceae</taxon>
        <taxon>Pedobacter</taxon>
    </lineage>
</organism>
<dbReference type="CDD" id="cd04496">
    <property type="entry name" value="SSB_OBF"/>
    <property type="match status" value="1"/>
</dbReference>
<dbReference type="PANTHER" id="PTHR10302:SF0">
    <property type="entry name" value="SINGLE-STRANDED DNA-BINDING PROTEIN, MITOCHONDRIAL"/>
    <property type="match status" value="1"/>
</dbReference>
<dbReference type="PANTHER" id="PTHR10302">
    <property type="entry name" value="SINGLE-STRANDED DNA-BINDING PROTEIN"/>
    <property type="match status" value="1"/>
</dbReference>
<dbReference type="Gene3D" id="2.40.50.140">
    <property type="entry name" value="Nucleic acid-binding proteins"/>
    <property type="match status" value="1"/>
</dbReference>
<dbReference type="NCBIfam" id="TIGR00621">
    <property type="entry name" value="ssb"/>
    <property type="match status" value="1"/>
</dbReference>
<accession>A0A0C1FLG0</accession>
<dbReference type="RefSeq" id="WP_039478179.1">
    <property type="nucleotide sequence ID" value="NZ_JSYN01000019.1"/>
</dbReference>